<dbReference type="EMBL" id="FTOL01000005">
    <property type="protein sequence ID" value="SIT09874.1"/>
    <property type="molecule type" value="Genomic_DNA"/>
</dbReference>
<dbReference type="Pfam" id="PF00912">
    <property type="entry name" value="Transgly"/>
    <property type="match status" value="1"/>
</dbReference>
<accession>A0A1N7PGX9</accession>
<name>A0A1N7PGX9_9FLAO</name>
<evidence type="ECO:0000313" key="4">
    <source>
        <dbReference type="Proteomes" id="UP000186744"/>
    </source>
</evidence>
<keyword evidence="1" id="KW-0472">Membrane</keyword>
<proteinExistence type="predicted"/>
<dbReference type="InterPro" id="IPR001264">
    <property type="entry name" value="Glyco_trans_51"/>
</dbReference>
<dbReference type="Gene3D" id="1.10.3810.10">
    <property type="entry name" value="Biosynthetic peptidoglycan transglycosylase-like"/>
    <property type="match status" value="1"/>
</dbReference>
<dbReference type="InterPro" id="IPR036950">
    <property type="entry name" value="PBP_transglycosylase"/>
</dbReference>
<reference evidence="4" key="1">
    <citation type="submission" date="2017-01" db="EMBL/GenBank/DDBJ databases">
        <authorList>
            <person name="Varghese N."/>
            <person name="Submissions S."/>
        </authorList>
    </citation>
    <scope>NUCLEOTIDE SEQUENCE [LARGE SCALE GENOMIC DNA]</scope>
    <source>
        <strain evidence="4">DSM 18017</strain>
    </source>
</reference>
<dbReference type="OrthoDB" id="1252918at2"/>
<dbReference type="RefSeq" id="WP_076552804.1">
    <property type="nucleotide sequence ID" value="NZ_FTOL01000005.1"/>
</dbReference>
<keyword evidence="1" id="KW-1133">Transmembrane helix</keyword>
<dbReference type="STRING" id="373668.SAMN05421786_105175"/>
<feature type="domain" description="Glycosyl transferase family 51" evidence="2">
    <location>
        <begin position="115"/>
        <end position="191"/>
    </location>
</feature>
<evidence type="ECO:0000256" key="1">
    <source>
        <dbReference type="SAM" id="Phobius"/>
    </source>
</evidence>
<dbReference type="AlphaFoldDB" id="A0A1N7PGX9"/>
<sequence>MKYLKISLLAIGCTFIISILYIEFGGKFRLNKENKKIITWHIRTSKKSPDNFKNFYNTVYLNTLSKNSWNLYIQQLINSSDIDQACPCHTMSNRLMPTFDIKNKSSLDYFLVIRYIEQNYNQEDCLNFNFSNFDFLYGRKGIDQVSRSLFSKPATELQSIEMAEILALYENPIKNNRYGNPERARARATYFYNLYLSNLKKIK</sequence>
<evidence type="ECO:0000313" key="3">
    <source>
        <dbReference type="EMBL" id="SIT09874.1"/>
    </source>
</evidence>
<keyword evidence="1" id="KW-0812">Transmembrane</keyword>
<dbReference type="Proteomes" id="UP000186744">
    <property type="component" value="Unassembled WGS sequence"/>
</dbReference>
<evidence type="ECO:0000259" key="2">
    <source>
        <dbReference type="Pfam" id="PF00912"/>
    </source>
</evidence>
<dbReference type="SUPFAM" id="SSF53955">
    <property type="entry name" value="Lysozyme-like"/>
    <property type="match status" value="1"/>
</dbReference>
<organism evidence="3 4">
    <name type="scientific">Chryseobacterium ureilyticum</name>
    <dbReference type="NCBI Taxonomy" id="373668"/>
    <lineage>
        <taxon>Bacteria</taxon>
        <taxon>Pseudomonadati</taxon>
        <taxon>Bacteroidota</taxon>
        <taxon>Flavobacteriia</taxon>
        <taxon>Flavobacteriales</taxon>
        <taxon>Weeksellaceae</taxon>
        <taxon>Chryseobacterium group</taxon>
        <taxon>Chryseobacterium</taxon>
    </lineage>
</organism>
<gene>
    <name evidence="3" type="ORF">SAMN05421786_105175</name>
</gene>
<feature type="transmembrane region" description="Helical" evidence="1">
    <location>
        <begin position="6"/>
        <end position="26"/>
    </location>
</feature>
<keyword evidence="4" id="KW-1185">Reference proteome</keyword>
<protein>
    <submittedName>
        <fullName evidence="3">Transglycosylase</fullName>
    </submittedName>
</protein>
<dbReference type="InterPro" id="IPR023346">
    <property type="entry name" value="Lysozyme-like_dom_sf"/>
</dbReference>